<evidence type="ECO:0000313" key="5">
    <source>
        <dbReference type="Proteomes" id="UP000483379"/>
    </source>
</evidence>
<accession>A0A6M0JT67</accession>
<keyword evidence="5" id="KW-1185">Reference proteome</keyword>
<dbReference type="InterPro" id="IPR029058">
    <property type="entry name" value="AB_hydrolase_fold"/>
</dbReference>
<organism evidence="4 5">
    <name type="scientific">Thiorhodococcus minor</name>
    <dbReference type="NCBI Taxonomy" id="57489"/>
    <lineage>
        <taxon>Bacteria</taxon>
        <taxon>Pseudomonadati</taxon>
        <taxon>Pseudomonadota</taxon>
        <taxon>Gammaproteobacteria</taxon>
        <taxon>Chromatiales</taxon>
        <taxon>Chromatiaceae</taxon>
        <taxon>Thiorhodococcus</taxon>
    </lineage>
</organism>
<keyword evidence="2" id="KW-0456">Lyase</keyword>
<dbReference type="PANTHER" id="PTHR42916">
    <property type="entry name" value="2-SUCCINYL-5-ENOLPYRUVYL-6-HYDROXY-3-CYCLOHEXENE-1-CARBOXYLATE SYNTHASE"/>
    <property type="match status" value="1"/>
</dbReference>
<dbReference type="PANTHER" id="PTHR42916:SF1">
    <property type="entry name" value="PROTEIN PHYLLO, CHLOROPLASTIC"/>
    <property type="match status" value="1"/>
</dbReference>
<evidence type="ECO:0000256" key="1">
    <source>
        <dbReference type="ARBA" id="ARBA00022428"/>
    </source>
</evidence>
<evidence type="ECO:0000256" key="2">
    <source>
        <dbReference type="ARBA" id="ARBA00023239"/>
    </source>
</evidence>
<comment type="caution">
    <text evidence="4">The sequence shown here is derived from an EMBL/GenBank/DDBJ whole genome shotgun (WGS) entry which is preliminary data.</text>
</comment>
<dbReference type="GO" id="GO:0016787">
    <property type="term" value="F:hydrolase activity"/>
    <property type="evidence" value="ECO:0007669"/>
    <property type="project" value="UniProtKB-KW"/>
</dbReference>
<proteinExistence type="predicted"/>
<keyword evidence="4" id="KW-0378">Hydrolase</keyword>
<dbReference type="SUPFAM" id="SSF53474">
    <property type="entry name" value="alpha/beta-Hydrolases"/>
    <property type="match status" value="1"/>
</dbReference>
<evidence type="ECO:0000313" key="4">
    <source>
        <dbReference type="EMBL" id="NEV60716.1"/>
    </source>
</evidence>
<dbReference type="EMBL" id="JAAIJQ010000004">
    <property type="protein sequence ID" value="NEV60716.1"/>
    <property type="molecule type" value="Genomic_DNA"/>
</dbReference>
<dbReference type="GO" id="GO:0016829">
    <property type="term" value="F:lyase activity"/>
    <property type="evidence" value="ECO:0007669"/>
    <property type="project" value="UniProtKB-KW"/>
</dbReference>
<dbReference type="Gene3D" id="3.40.50.1820">
    <property type="entry name" value="alpha/beta hydrolase"/>
    <property type="match status" value="1"/>
</dbReference>
<dbReference type="AlphaFoldDB" id="A0A6M0JT67"/>
<dbReference type="Pfam" id="PF12697">
    <property type="entry name" value="Abhydrolase_6"/>
    <property type="match status" value="1"/>
</dbReference>
<dbReference type="InterPro" id="IPR000073">
    <property type="entry name" value="AB_hydrolase_1"/>
</dbReference>
<reference evidence="4 5" key="1">
    <citation type="submission" date="2020-02" db="EMBL/GenBank/DDBJ databases">
        <title>Genome sequences of Thiorhodococcus mannitoliphagus and Thiorhodococcus minor, purple sulfur photosynthetic bacteria in the gammaproteobacterial family, Chromatiaceae.</title>
        <authorList>
            <person name="Aviles F.A."/>
            <person name="Meyer T.E."/>
            <person name="Kyndt J.A."/>
        </authorList>
    </citation>
    <scope>NUCLEOTIDE SEQUENCE [LARGE SCALE GENOMIC DNA]</scope>
    <source>
        <strain evidence="4 5">DSM 11518</strain>
    </source>
</reference>
<evidence type="ECO:0000259" key="3">
    <source>
        <dbReference type="Pfam" id="PF12697"/>
    </source>
</evidence>
<feature type="domain" description="AB hydrolase-1" evidence="3">
    <location>
        <begin position="2"/>
        <end position="229"/>
    </location>
</feature>
<dbReference type="GO" id="GO:0009234">
    <property type="term" value="P:menaquinone biosynthetic process"/>
    <property type="evidence" value="ECO:0007669"/>
    <property type="project" value="UniProtKB-KW"/>
</dbReference>
<sequence>MHGFTGDKEDWRSSLPGPTSGGWLAMDLPGHGDAAAPEGDFECVVHSLLAALPQSITEIAGYSLGGRIALGMLARAPLRFRRATIVSAHPGLSDPAERAARLRQDARWIHLLEAQGIAAFVAAWEAQPLFASQSRLPAETLLRQRQRRLSQRAPGLAASLRATGLGAMPSTWSALRAYPGQLRWVVGGADARFLGIAHQVVELRPETELHVLPEVGHNPLLECPAQLAQILAG</sequence>
<gene>
    <name evidence="4" type="ORF">G3446_02200</name>
</gene>
<protein>
    <submittedName>
        <fullName evidence="4">Alpha/beta fold hydrolase</fullName>
    </submittedName>
</protein>
<name>A0A6M0JT67_9GAMM</name>
<keyword evidence="1" id="KW-0474">Menaquinone biosynthesis</keyword>
<dbReference type="Proteomes" id="UP000483379">
    <property type="component" value="Unassembled WGS sequence"/>
</dbReference>